<dbReference type="Proteomes" id="UP000825729">
    <property type="component" value="Unassembled WGS sequence"/>
</dbReference>
<organism evidence="1 2">
    <name type="scientific">Aristolochia fimbriata</name>
    <name type="common">White veined hardy Dutchman's pipe vine</name>
    <dbReference type="NCBI Taxonomy" id="158543"/>
    <lineage>
        <taxon>Eukaryota</taxon>
        <taxon>Viridiplantae</taxon>
        <taxon>Streptophyta</taxon>
        <taxon>Embryophyta</taxon>
        <taxon>Tracheophyta</taxon>
        <taxon>Spermatophyta</taxon>
        <taxon>Magnoliopsida</taxon>
        <taxon>Magnoliidae</taxon>
        <taxon>Piperales</taxon>
        <taxon>Aristolochiaceae</taxon>
        <taxon>Aristolochia</taxon>
    </lineage>
</organism>
<protein>
    <submittedName>
        <fullName evidence="1">Uncharacterized protein</fullName>
    </submittedName>
</protein>
<proteinExistence type="predicted"/>
<name>A0AAV7ERR3_ARIFI</name>
<dbReference type="AlphaFoldDB" id="A0AAV7ERR3"/>
<accession>A0AAV7ERR3</accession>
<evidence type="ECO:0000313" key="2">
    <source>
        <dbReference type="Proteomes" id="UP000825729"/>
    </source>
</evidence>
<comment type="caution">
    <text evidence="1">The sequence shown here is derived from an EMBL/GenBank/DDBJ whole genome shotgun (WGS) entry which is preliminary data.</text>
</comment>
<dbReference type="EMBL" id="JAINDJ010000004">
    <property type="protein sequence ID" value="KAG9451146.1"/>
    <property type="molecule type" value="Genomic_DNA"/>
</dbReference>
<keyword evidence="2" id="KW-1185">Reference proteome</keyword>
<evidence type="ECO:0000313" key="1">
    <source>
        <dbReference type="EMBL" id="KAG9451146.1"/>
    </source>
</evidence>
<reference evidence="1 2" key="1">
    <citation type="submission" date="2021-07" db="EMBL/GenBank/DDBJ databases">
        <title>The Aristolochia fimbriata genome: insights into angiosperm evolution, floral development and chemical biosynthesis.</title>
        <authorList>
            <person name="Jiao Y."/>
        </authorList>
    </citation>
    <scope>NUCLEOTIDE SEQUENCE [LARGE SCALE GENOMIC DNA]</scope>
    <source>
        <strain evidence="1">IBCAS-2021</strain>
        <tissue evidence="1">Leaf</tissue>
    </source>
</reference>
<sequence length="90" mass="10257">MDSYLREWKCACRFACKQSPVFRSRTRKRCRATALPDVACLKVVLKVYHEAPIPNINSGRASQRLHMRVFHRCPRRSGTNRSSHGTAGGL</sequence>
<gene>
    <name evidence="1" type="ORF">H6P81_011111</name>
</gene>